<protein>
    <submittedName>
        <fullName evidence="10">General secretion pathway M protein</fullName>
    </submittedName>
</protein>
<dbReference type="KEGG" id="hna:Hneap_0150"/>
<dbReference type="Gene3D" id="3.30.1360.100">
    <property type="entry name" value="General secretion pathway protein M, EpsM"/>
    <property type="match status" value="1"/>
</dbReference>
<dbReference type="SUPFAM" id="SSF103054">
    <property type="entry name" value="General secretion pathway protein M, EpsM"/>
    <property type="match status" value="1"/>
</dbReference>
<dbReference type="GO" id="GO:0015628">
    <property type="term" value="P:protein secretion by the type II secretion system"/>
    <property type="evidence" value="ECO:0007669"/>
    <property type="project" value="InterPro"/>
</dbReference>
<comment type="subcellular location">
    <subcellularLocation>
        <location evidence="1">Cell inner membrane</location>
        <topology evidence="1">Single-pass membrane protein</topology>
    </subcellularLocation>
</comment>
<evidence type="ECO:0000256" key="1">
    <source>
        <dbReference type="ARBA" id="ARBA00004377"/>
    </source>
</evidence>
<dbReference type="eggNOG" id="COG3149">
    <property type="taxonomic scope" value="Bacteria"/>
</dbReference>
<evidence type="ECO:0000256" key="6">
    <source>
        <dbReference type="ARBA" id="ARBA00022692"/>
    </source>
</evidence>
<dbReference type="InterPro" id="IPR007690">
    <property type="entry name" value="T2SS_GspM"/>
</dbReference>
<dbReference type="GO" id="GO:0015627">
    <property type="term" value="C:type II protein secretion system complex"/>
    <property type="evidence" value="ECO:0007669"/>
    <property type="project" value="InterPro"/>
</dbReference>
<keyword evidence="8" id="KW-1133">Transmembrane helix</keyword>
<dbReference type="STRING" id="555778.Hneap_0150"/>
<comment type="similarity">
    <text evidence="2">Belongs to the GSP M family.</text>
</comment>
<evidence type="ECO:0000256" key="9">
    <source>
        <dbReference type="ARBA" id="ARBA00023136"/>
    </source>
</evidence>
<reference evidence="10 11" key="1">
    <citation type="submission" date="2009-10" db="EMBL/GenBank/DDBJ databases">
        <title>Complete sequence of Halothiobacillus neapolitanus c2.</title>
        <authorList>
            <consortium name="US DOE Joint Genome Institute"/>
            <person name="Lucas S."/>
            <person name="Copeland A."/>
            <person name="Lapidus A."/>
            <person name="Glavina del Rio T."/>
            <person name="Tice H."/>
            <person name="Bruce D."/>
            <person name="Goodwin L."/>
            <person name="Pitluck S."/>
            <person name="Davenport K."/>
            <person name="Brettin T."/>
            <person name="Detter J.C."/>
            <person name="Han C."/>
            <person name="Tapia R."/>
            <person name="Larimer F."/>
            <person name="Land M."/>
            <person name="Hauser L."/>
            <person name="Kyrpides N."/>
            <person name="Mikhailova N."/>
            <person name="Kerfeld C."/>
            <person name="Cannon G."/>
            <person name="Heinhort S."/>
        </authorList>
    </citation>
    <scope>NUCLEOTIDE SEQUENCE [LARGE SCALE GENOMIC DNA]</scope>
    <source>
        <strain evidence="11">ATCC 23641 / c2</strain>
    </source>
</reference>
<keyword evidence="5" id="KW-0997">Cell inner membrane</keyword>
<evidence type="ECO:0000313" key="10">
    <source>
        <dbReference type="EMBL" id="ACX95014.1"/>
    </source>
</evidence>
<evidence type="ECO:0000256" key="2">
    <source>
        <dbReference type="ARBA" id="ARBA00010637"/>
    </source>
</evidence>
<evidence type="ECO:0000256" key="5">
    <source>
        <dbReference type="ARBA" id="ARBA00022519"/>
    </source>
</evidence>
<keyword evidence="9" id="KW-0472">Membrane</keyword>
<keyword evidence="6" id="KW-0812">Transmembrane</keyword>
<proteinExistence type="inferred from homology"/>
<evidence type="ECO:0000256" key="3">
    <source>
        <dbReference type="ARBA" id="ARBA00022448"/>
    </source>
</evidence>
<keyword evidence="7" id="KW-0653">Protein transport</keyword>
<dbReference type="InterPro" id="IPR023229">
    <property type="entry name" value="T2SS_M_periplasmic_sf"/>
</dbReference>
<evidence type="ECO:0000313" key="11">
    <source>
        <dbReference type="Proteomes" id="UP000009102"/>
    </source>
</evidence>
<gene>
    <name evidence="10" type="ordered locus">Hneap_0150</name>
</gene>
<dbReference type="HOGENOM" id="CLU_118900_2_0_6"/>
<evidence type="ECO:0000256" key="4">
    <source>
        <dbReference type="ARBA" id="ARBA00022475"/>
    </source>
</evidence>
<sequence>MMKAPVWFSSFWQQRNQSERRTLTLAAIALVALVGYQFVWSPMQQAVQRAHDRLAQAEQLAAFTAQAKKALMQAGPKSAQPSADSPMLWVEQAARTVGIEQQLVQRQPDGDDRVQLKFAAVPFDLLLRWLAQANDAGLSVQSANITPKNGDSSDAAGLVDAEITLAKRAAAS</sequence>
<name>D0KWL7_HALNC</name>
<keyword evidence="3" id="KW-0813">Transport</keyword>
<keyword evidence="11" id="KW-1185">Reference proteome</keyword>
<dbReference type="Proteomes" id="UP000009102">
    <property type="component" value="Chromosome"/>
</dbReference>
<keyword evidence="4" id="KW-1003">Cell membrane</keyword>
<dbReference type="Pfam" id="PF04612">
    <property type="entry name" value="T2SSM"/>
    <property type="match status" value="1"/>
</dbReference>
<dbReference type="EMBL" id="CP001801">
    <property type="protein sequence ID" value="ACX95014.1"/>
    <property type="molecule type" value="Genomic_DNA"/>
</dbReference>
<accession>D0KWL7</accession>
<dbReference type="RefSeq" id="WP_012823050.1">
    <property type="nucleotide sequence ID" value="NC_013422.1"/>
</dbReference>
<dbReference type="OrthoDB" id="6120808at2"/>
<dbReference type="AlphaFoldDB" id="D0KWL7"/>
<evidence type="ECO:0000256" key="7">
    <source>
        <dbReference type="ARBA" id="ARBA00022927"/>
    </source>
</evidence>
<evidence type="ECO:0000256" key="8">
    <source>
        <dbReference type="ARBA" id="ARBA00022989"/>
    </source>
</evidence>
<organism evidence="10 11">
    <name type="scientific">Halothiobacillus neapolitanus (strain ATCC 23641 / DSM 15147 / CIP 104769 / NCIMB 8539 / c2)</name>
    <name type="common">Thiobacillus neapolitanus</name>
    <dbReference type="NCBI Taxonomy" id="555778"/>
    <lineage>
        <taxon>Bacteria</taxon>
        <taxon>Pseudomonadati</taxon>
        <taxon>Pseudomonadota</taxon>
        <taxon>Gammaproteobacteria</taxon>
        <taxon>Chromatiales</taxon>
        <taxon>Halothiobacillaceae</taxon>
        <taxon>Halothiobacillus</taxon>
    </lineage>
</organism>
<dbReference type="GO" id="GO:0005886">
    <property type="term" value="C:plasma membrane"/>
    <property type="evidence" value="ECO:0007669"/>
    <property type="project" value="UniProtKB-SubCell"/>
</dbReference>